<evidence type="ECO:0000256" key="6">
    <source>
        <dbReference type="ARBA" id="ARBA00023326"/>
    </source>
</evidence>
<evidence type="ECO:0000256" key="7">
    <source>
        <dbReference type="RuleBase" id="RU000489"/>
    </source>
</evidence>
<keyword evidence="3 7" id="KW-0378">Hydrolase</keyword>
<keyword evidence="6" id="KW-0624">Polysaccharide degradation</keyword>
<dbReference type="PANTHER" id="PTHR11177">
    <property type="entry name" value="CHITINASE"/>
    <property type="match status" value="1"/>
</dbReference>
<dbReference type="Gene3D" id="3.20.20.80">
    <property type="entry name" value="Glycosidases"/>
    <property type="match status" value="1"/>
</dbReference>
<dbReference type="PANTHER" id="PTHR11177:SF317">
    <property type="entry name" value="CHITINASE 12-RELATED"/>
    <property type="match status" value="1"/>
</dbReference>
<comment type="caution">
    <text evidence="10">The sequence shown here is derived from an EMBL/GenBank/DDBJ whole genome shotgun (WGS) entry which is preliminary data.</text>
</comment>
<dbReference type="Pfam" id="PF00704">
    <property type="entry name" value="Glyco_hydro_18"/>
    <property type="match status" value="1"/>
</dbReference>
<gene>
    <name evidence="10" type="ORF">LRP49_01620</name>
</gene>
<proteinExistence type="inferred from homology"/>
<evidence type="ECO:0000256" key="3">
    <source>
        <dbReference type="ARBA" id="ARBA00022801"/>
    </source>
</evidence>
<name>A0ABT5QGP8_9GAMM</name>
<dbReference type="RefSeq" id="WP_274139722.1">
    <property type="nucleotide sequence ID" value="NZ_JAJUBB010000001.1"/>
</dbReference>
<keyword evidence="4" id="KW-0146">Chitin degradation</keyword>
<dbReference type="SMART" id="SM00636">
    <property type="entry name" value="Glyco_18"/>
    <property type="match status" value="1"/>
</dbReference>
<dbReference type="InterPro" id="IPR017853">
    <property type="entry name" value="GH"/>
</dbReference>
<evidence type="ECO:0000256" key="2">
    <source>
        <dbReference type="ARBA" id="ARBA00012729"/>
    </source>
</evidence>
<evidence type="ECO:0000256" key="5">
    <source>
        <dbReference type="ARBA" id="ARBA00023295"/>
    </source>
</evidence>
<reference evidence="10" key="1">
    <citation type="submission" date="2021-12" db="EMBL/GenBank/DDBJ databases">
        <title>Enterovibrio ZSDZ35 sp. nov. and Enterovibrio ZSDZ42 sp. nov., isolated from coastal seawater in Qingdao.</title>
        <authorList>
            <person name="Zhang P."/>
        </authorList>
    </citation>
    <scope>NUCLEOTIDE SEQUENCE</scope>
    <source>
        <strain evidence="10">ZSDZ35</strain>
    </source>
</reference>
<dbReference type="Proteomes" id="UP001149821">
    <property type="component" value="Unassembled WGS sequence"/>
</dbReference>
<dbReference type="GO" id="GO:0016787">
    <property type="term" value="F:hydrolase activity"/>
    <property type="evidence" value="ECO:0007669"/>
    <property type="project" value="UniProtKB-KW"/>
</dbReference>
<keyword evidence="5 7" id="KW-0326">Glycosidase</keyword>
<comment type="catalytic activity">
    <reaction evidence="1">
        <text>Random endo-hydrolysis of N-acetyl-beta-D-glucosaminide (1-&gt;4)-beta-linkages in chitin and chitodextrins.</text>
        <dbReference type="EC" id="3.2.1.14"/>
    </reaction>
</comment>
<protein>
    <recommendedName>
        <fullName evidence="2">chitinase</fullName>
        <ecNumber evidence="2">3.2.1.14</ecNumber>
    </recommendedName>
</protein>
<dbReference type="Gene3D" id="3.10.50.10">
    <property type="match status" value="1"/>
</dbReference>
<dbReference type="EMBL" id="JAJUBB010000001">
    <property type="protein sequence ID" value="MDD1779883.1"/>
    <property type="molecule type" value="Genomic_DNA"/>
</dbReference>
<evidence type="ECO:0000256" key="4">
    <source>
        <dbReference type="ARBA" id="ARBA00023024"/>
    </source>
</evidence>
<dbReference type="SUPFAM" id="SSF54556">
    <property type="entry name" value="Chitinase insertion domain"/>
    <property type="match status" value="1"/>
</dbReference>
<keyword evidence="11" id="KW-1185">Reference proteome</keyword>
<dbReference type="EC" id="3.2.1.14" evidence="2"/>
<dbReference type="InterPro" id="IPR001579">
    <property type="entry name" value="Glyco_hydro_18_chit_AS"/>
</dbReference>
<dbReference type="PROSITE" id="PS51910">
    <property type="entry name" value="GH18_2"/>
    <property type="match status" value="1"/>
</dbReference>
<dbReference type="InterPro" id="IPR050314">
    <property type="entry name" value="Glycosyl_Hydrlase_18"/>
</dbReference>
<dbReference type="CDD" id="cd06548">
    <property type="entry name" value="GH18_chitinase"/>
    <property type="match status" value="1"/>
</dbReference>
<organism evidence="10 11">
    <name type="scientific">Enterovibrio qingdaonensis</name>
    <dbReference type="NCBI Taxonomy" id="2899818"/>
    <lineage>
        <taxon>Bacteria</taxon>
        <taxon>Pseudomonadati</taxon>
        <taxon>Pseudomonadota</taxon>
        <taxon>Gammaproteobacteria</taxon>
        <taxon>Vibrionales</taxon>
        <taxon>Vibrionaceae</taxon>
        <taxon>Enterovibrio</taxon>
    </lineage>
</organism>
<feature type="domain" description="GH18" evidence="9">
    <location>
        <begin position="40"/>
        <end position="442"/>
    </location>
</feature>
<evidence type="ECO:0000256" key="1">
    <source>
        <dbReference type="ARBA" id="ARBA00000822"/>
    </source>
</evidence>
<evidence type="ECO:0000313" key="11">
    <source>
        <dbReference type="Proteomes" id="UP001149821"/>
    </source>
</evidence>
<accession>A0ABT5QGP8</accession>
<keyword evidence="6" id="KW-0119">Carbohydrate metabolism</keyword>
<sequence length="448" mass="49287">MKNLLLGLCAIPLLLSGCGGSGSGEPGSFVQPNYNQDSGKVVGTYYTSWTAYEGDYTPADIPGGDLTHIFYAFLSPCGGPKPESEMNASDLRLKRVCEGKEVGEAVFADPYTAFGFIKNNGSNYIGDIAELALLKQQFPHLKIIPSFGGWTLSGPFHDLIKTDAGINKFVESSIQILEDNPVFDGIDIDWEFPGGDGETTPDNDPNLALTPAEKEFEKQQFTVLMQRFRAALDELGSKNNRHYELSAAINGFEHFSQYIDYENVTQYLDFFLVMTYDFFVVGRNDIGHFANLFAVEPFPQSGADIMMNYLMSRGVPSEKLIIGVNNEGRGWEGVPQLGDTGQVDFGPNKATGAMEHAFPTYREIAEKYLTNPGFIYNYDEAAEAPYLYNPTTKQYISYDDPRSVSAKSKYVVDNNLGGLFSWDISSDNYGLLNAANSSIGNSLIGSVE</sequence>
<evidence type="ECO:0000313" key="10">
    <source>
        <dbReference type="EMBL" id="MDD1779883.1"/>
    </source>
</evidence>
<dbReference type="PROSITE" id="PS01095">
    <property type="entry name" value="GH18_1"/>
    <property type="match status" value="1"/>
</dbReference>
<dbReference type="InterPro" id="IPR011583">
    <property type="entry name" value="Chitinase_II/V-like_cat"/>
</dbReference>
<evidence type="ECO:0000259" key="9">
    <source>
        <dbReference type="PROSITE" id="PS51910"/>
    </source>
</evidence>
<evidence type="ECO:0000256" key="8">
    <source>
        <dbReference type="RuleBase" id="RU004453"/>
    </source>
</evidence>
<dbReference type="InterPro" id="IPR001223">
    <property type="entry name" value="Glyco_hydro18_cat"/>
</dbReference>
<dbReference type="InterPro" id="IPR029070">
    <property type="entry name" value="Chitinase_insertion_sf"/>
</dbReference>
<dbReference type="SUPFAM" id="SSF51445">
    <property type="entry name" value="(Trans)glycosidases"/>
    <property type="match status" value="1"/>
</dbReference>
<dbReference type="PROSITE" id="PS51257">
    <property type="entry name" value="PROKAR_LIPOPROTEIN"/>
    <property type="match status" value="1"/>
</dbReference>
<comment type="similarity">
    <text evidence="8">Belongs to the glycosyl hydrolase 18 family.</text>
</comment>